<comment type="caution">
    <text evidence="3">The sequence shown here is derived from an EMBL/GenBank/DDBJ whole genome shotgun (WGS) entry which is preliminary data.</text>
</comment>
<evidence type="ECO:0000256" key="1">
    <source>
        <dbReference type="SAM" id="MobiDB-lite"/>
    </source>
</evidence>
<keyword evidence="4" id="KW-1185">Reference proteome</keyword>
<keyword evidence="2" id="KW-0812">Transmembrane</keyword>
<dbReference type="AlphaFoldDB" id="A0A5C5WPH9"/>
<feature type="compositionally biased region" description="Basic and acidic residues" evidence="1">
    <location>
        <begin position="1"/>
        <end position="11"/>
    </location>
</feature>
<organism evidence="3 4">
    <name type="scientific">Allorhodopirellula solitaria</name>
    <dbReference type="NCBI Taxonomy" id="2527987"/>
    <lineage>
        <taxon>Bacteria</taxon>
        <taxon>Pseudomonadati</taxon>
        <taxon>Planctomycetota</taxon>
        <taxon>Planctomycetia</taxon>
        <taxon>Pirellulales</taxon>
        <taxon>Pirellulaceae</taxon>
        <taxon>Allorhodopirellula</taxon>
    </lineage>
</organism>
<dbReference type="EMBL" id="SJPK01000031">
    <property type="protein sequence ID" value="TWT52165.1"/>
    <property type="molecule type" value="Genomic_DNA"/>
</dbReference>
<evidence type="ECO:0000313" key="4">
    <source>
        <dbReference type="Proteomes" id="UP000318053"/>
    </source>
</evidence>
<evidence type="ECO:0000313" key="3">
    <source>
        <dbReference type="EMBL" id="TWT52165.1"/>
    </source>
</evidence>
<evidence type="ECO:0008006" key="5">
    <source>
        <dbReference type="Google" id="ProtNLM"/>
    </source>
</evidence>
<feature type="region of interest" description="Disordered" evidence="1">
    <location>
        <begin position="1"/>
        <end position="28"/>
    </location>
</feature>
<keyword evidence="2" id="KW-1133">Transmembrane helix</keyword>
<evidence type="ECO:0000256" key="2">
    <source>
        <dbReference type="SAM" id="Phobius"/>
    </source>
</evidence>
<feature type="transmembrane region" description="Helical" evidence="2">
    <location>
        <begin position="41"/>
        <end position="60"/>
    </location>
</feature>
<protein>
    <recommendedName>
        <fullName evidence="5">Transmembrane protein</fullName>
    </recommendedName>
</protein>
<name>A0A5C5WPH9_9BACT</name>
<dbReference type="Proteomes" id="UP000318053">
    <property type="component" value="Unassembled WGS sequence"/>
</dbReference>
<gene>
    <name evidence="3" type="ORF">CA85_50800</name>
</gene>
<reference evidence="3 4" key="1">
    <citation type="submission" date="2019-02" db="EMBL/GenBank/DDBJ databases">
        <title>Deep-cultivation of Planctomycetes and their phenomic and genomic characterization uncovers novel biology.</title>
        <authorList>
            <person name="Wiegand S."/>
            <person name="Jogler M."/>
            <person name="Boedeker C."/>
            <person name="Pinto D."/>
            <person name="Vollmers J."/>
            <person name="Rivas-Marin E."/>
            <person name="Kohn T."/>
            <person name="Peeters S.H."/>
            <person name="Heuer A."/>
            <person name="Rast P."/>
            <person name="Oberbeckmann S."/>
            <person name="Bunk B."/>
            <person name="Jeske O."/>
            <person name="Meyerdierks A."/>
            <person name="Storesund J.E."/>
            <person name="Kallscheuer N."/>
            <person name="Luecker S."/>
            <person name="Lage O.M."/>
            <person name="Pohl T."/>
            <person name="Merkel B.J."/>
            <person name="Hornburger P."/>
            <person name="Mueller R.-W."/>
            <person name="Bruemmer F."/>
            <person name="Labrenz M."/>
            <person name="Spormann A.M."/>
            <person name="Op Den Camp H."/>
            <person name="Overmann J."/>
            <person name="Amann R."/>
            <person name="Jetten M.S.M."/>
            <person name="Mascher T."/>
            <person name="Medema M.H."/>
            <person name="Devos D.P."/>
            <person name="Kaster A.-K."/>
            <person name="Ovreas L."/>
            <person name="Rohde M."/>
            <person name="Galperin M.Y."/>
            <person name="Jogler C."/>
        </authorList>
    </citation>
    <scope>NUCLEOTIDE SEQUENCE [LARGE SCALE GENOMIC DNA]</scope>
    <source>
        <strain evidence="3 4">CA85</strain>
    </source>
</reference>
<feature type="transmembrane region" description="Helical" evidence="2">
    <location>
        <begin position="66"/>
        <end position="86"/>
    </location>
</feature>
<sequence length="110" mass="12713">MPAPPDAHDEDPGPSARRRRSTYPRTASGDLQSKRAIIIKAGLFLLLGCLAGGLLLGSILTLRNVFLLGLTIWSFCRFYYFAFYVIEHYLDSSYQYRGLVDLIRHYWRRR</sequence>
<proteinExistence type="predicted"/>
<dbReference type="RefSeq" id="WP_246113101.1">
    <property type="nucleotide sequence ID" value="NZ_SJPK01000031.1"/>
</dbReference>
<accession>A0A5C5WPH9</accession>
<keyword evidence="2" id="KW-0472">Membrane</keyword>